<reference evidence="2" key="1">
    <citation type="journal article" date="2019" name="Sci. Rep.">
        <title>Draft genome of Tanacetum cinerariifolium, the natural source of mosquito coil.</title>
        <authorList>
            <person name="Yamashiro T."/>
            <person name="Shiraishi A."/>
            <person name="Satake H."/>
            <person name="Nakayama K."/>
        </authorList>
    </citation>
    <scope>NUCLEOTIDE SEQUENCE</scope>
</reference>
<feature type="region of interest" description="Disordered" evidence="1">
    <location>
        <begin position="101"/>
        <end position="156"/>
    </location>
</feature>
<accession>A0A699Q2U4</accession>
<feature type="compositionally biased region" description="Polar residues" evidence="1">
    <location>
        <begin position="119"/>
        <end position="141"/>
    </location>
</feature>
<name>A0A699Q2U4_TANCI</name>
<feature type="compositionally biased region" description="Polar residues" evidence="1">
    <location>
        <begin position="101"/>
        <end position="112"/>
    </location>
</feature>
<feature type="non-terminal residue" evidence="2">
    <location>
        <position position="1"/>
    </location>
</feature>
<evidence type="ECO:0000256" key="1">
    <source>
        <dbReference type="SAM" id="MobiDB-lite"/>
    </source>
</evidence>
<dbReference type="AlphaFoldDB" id="A0A699Q2U4"/>
<protein>
    <submittedName>
        <fullName evidence="2">Uncharacterized protein</fullName>
    </submittedName>
</protein>
<evidence type="ECO:0000313" key="2">
    <source>
        <dbReference type="EMBL" id="GFC56600.1"/>
    </source>
</evidence>
<organism evidence="2">
    <name type="scientific">Tanacetum cinerariifolium</name>
    <name type="common">Dalmatian daisy</name>
    <name type="synonym">Chrysanthemum cinerariifolium</name>
    <dbReference type="NCBI Taxonomy" id="118510"/>
    <lineage>
        <taxon>Eukaryota</taxon>
        <taxon>Viridiplantae</taxon>
        <taxon>Streptophyta</taxon>
        <taxon>Embryophyta</taxon>
        <taxon>Tracheophyta</taxon>
        <taxon>Spermatophyta</taxon>
        <taxon>Magnoliopsida</taxon>
        <taxon>eudicotyledons</taxon>
        <taxon>Gunneridae</taxon>
        <taxon>Pentapetalae</taxon>
        <taxon>asterids</taxon>
        <taxon>campanulids</taxon>
        <taxon>Asterales</taxon>
        <taxon>Asteraceae</taxon>
        <taxon>Asteroideae</taxon>
        <taxon>Anthemideae</taxon>
        <taxon>Anthemidinae</taxon>
        <taxon>Tanacetum</taxon>
    </lineage>
</organism>
<proteinExistence type="predicted"/>
<sequence length="270" mass="28748">DTTTTTTTAPADATAVAMPDTAAYRTRSQRVSEKFITDMKITDPAMQSKVRTAYYNRSKRYGEMKNKYASDTTGMAAAMRQYNTDTDAEFKSVITDPAQYQSYESSRSTYDESNYMDDASSSTTMPADNSGAMSSDASTDGTAGAAVKESKTKMENGAKLKLKDDGTVKTKGDLTNAEELKDSKTKLEDGTKIKLKGDGTVKPAGVGAGRRAQSYGAGERHYFGGGYPRAHSGGYGGGAAHAPRGSSQRGGRFFNNRAAHRYATVSGPGV</sequence>
<feature type="region of interest" description="Disordered" evidence="1">
    <location>
        <begin position="233"/>
        <end position="255"/>
    </location>
</feature>
<gene>
    <name evidence="2" type="ORF">Tci_828570</name>
</gene>
<dbReference type="EMBL" id="BKCJ010970139">
    <property type="protein sequence ID" value="GFC56600.1"/>
    <property type="molecule type" value="Genomic_DNA"/>
</dbReference>
<comment type="caution">
    <text evidence="2">The sequence shown here is derived from an EMBL/GenBank/DDBJ whole genome shotgun (WGS) entry which is preliminary data.</text>
</comment>